<evidence type="ECO:0000313" key="2">
    <source>
        <dbReference type="EMBL" id="CAG5096626.1"/>
    </source>
</evidence>
<organism evidence="2 3">
    <name type="scientific">Oikopleura dioica</name>
    <name type="common">Tunicate</name>
    <dbReference type="NCBI Taxonomy" id="34765"/>
    <lineage>
        <taxon>Eukaryota</taxon>
        <taxon>Metazoa</taxon>
        <taxon>Chordata</taxon>
        <taxon>Tunicata</taxon>
        <taxon>Appendicularia</taxon>
        <taxon>Copelata</taxon>
        <taxon>Oikopleuridae</taxon>
        <taxon>Oikopleura</taxon>
    </lineage>
</organism>
<feature type="compositionally biased region" description="Basic and acidic residues" evidence="1">
    <location>
        <begin position="1"/>
        <end position="28"/>
    </location>
</feature>
<feature type="region of interest" description="Disordered" evidence="1">
    <location>
        <begin position="1"/>
        <end position="117"/>
    </location>
</feature>
<feature type="compositionally biased region" description="Low complexity" evidence="1">
    <location>
        <begin position="55"/>
        <end position="82"/>
    </location>
</feature>
<dbReference type="Proteomes" id="UP001158576">
    <property type="component" value="Chromosome XSR"/>
</dbReference>
<reference evidence="2 3" key="1">
    <citation type="submission" date="2021-04" db="EMBL/GenBank/DDBJ databases">
        <authorList>
            <person name="Bliznina A."/>
        </authorList>
    </citation>
    <scope>NUCLEOTIDE SEQUENCE [LARGE SCALE GENOMIC DNA]</scope>
</reference>
<dbReference type="EMBL" id="OU015569">
    <property type="protein sequence ID" value="CAG5096626.1"/>
    <property type="molecule type" value="Genomic_DNA"/>
</dbReference>
<sequence length="239" mass="26250">MSSKEGRCERKEVSKLDNTQKSEIKEVDVSSDYHNNETFALQGGSRIETSREENPATPTETTCETPGKTISRKSSTTSSSFSFPPPPDFIQSIVVHPSPEKRTPKKQKTGDVSKNANLDKSGLATVLFETNNSALPSMMPGSIIDLVNVPTEPPPPSLMMTPVKEDQILAEDHPANLTTSEGAQSFHLEYSFSSMENSIEIIEDGKSIARKVENLSATEEQPNLNLRKVSFSVNRIIHS</sequence>
<protein>
    <submittedName>
        <fullName evidence="2">Oidioi.mRNA.OKI2018_I69.XSR.g14708.t1.cds</fullName>
    </submittedName>
</protein>
<name>A0ABN7SAL3_OIKDI</name>
<keyword evidence="3" id="KW-1185">Reference proteome</keyword>
<proteinExistence type="predicted"/>
<evidence type="ECO:0000256" key="1">
    <source>
        <dbReference type="SAM" id="MobiDB-lite"/>
    </source>
</evidence>
<gene>
    <name evidence="2" type="ORF">OKIOD_LOCUS6266</name>
</gene>
<accession>A0ABN7SAL3</accession>
<evidence type="ECO:0000313" key="3">
    <source>
        <dbReference type="Proteomes" id="UP001158576"/>
    </source>
</evidence>